<name>A0A0M3ICA7_ASCLU</name>
<accession>A0A0M3ICA7</accession>
<organism evidence="1 2">
    <name type="scientific">Ascaris lumbricoides</name>
    <name type="common">Giant roundworm</name>
    <dbReference type="NCBI Taxonomy" id="6252"/>
    <lineage>
        <taxon>Eukaryota</taxon>
        <taxon>Metazoa</taxon>
        <taxon>Ecdysozoa</taxon>
        <taxon>Nematoda</taxon>
        <taxon>Chromadorea</taxon>
        <taxon>Rhabditida</taxon>
        <taxon>Spirurina</taxon>
        <taxon>Ascaridomorpha</taxon>
        <taxon>Ascaridoidea</taxon>
        <taxon>Ascarididae</taxon>
        <taxon>Ascaris</taxon>
    </lineage>
</organism>
<reference evidence="2" key="1">
    <citation type="submission" date="2017-02" db="UniProtKB">
        <authorList>
            <consortium name="WormBaseParasite"/>
        </authorList>
    </citation>
    <scope>IDENTIFICATION</scope>
</reference>
<dbReference type="AlphaFoldDB" id="A0A0M3ICA7"/>
<evidence type="ECO:0000313" key="1">
    <source>
        <dbReference type="Proteomes" id="UP000036681"/>
    </source>
</evidence>
<keyword evidence="1" id="KW-1185">Reference proteome</keyword>
<sequence length="86" mass="10305">MELIFLRIILRCYKTFIKTEYINIDQKRIREKQRHFPSQIQMQLESVSELRLEGIKKEIHRNVLASDGSLLHLRWHSNSEGNRGTL</sequence>
<protein>
    <submittedName>
        <fullName evidence="2">Ovule protein</fullName>
    </submittedName>
</protein>
<dbReference type="WBParaSite" id="ALUE_0001550001-mRNA-1">
    <property type="protein sequence ID" value="ALUE_0001550001-mRNA-1"/>
    <property type="gene ID" value="ALUE_0001550001"/>
</dbReference>
<evidence type="ECO:0000313" key="2">
    <source>
        <dbReference type="WBParaSite" id="ALUE_0001550001-mRNA-1"/>
    </source>
</evidence>
<proteinExistence type="predicted"/>
<dbReference type="Proteomes" id="UP000036681">
    <property type="component" value="Unplaced"/>
</dbReference>